<dbReference type="RefSeq" id="XP_040740515.1">
    <property type="nucleotide sequence ID" value="XM_040891930.1"/>
</dbReference>
<keyword evidence="2" id="KW-0812">Transmembrane</keyword>
<dbReference type="Proteomes" id="UP000193922">
    <property type="component" value="Unassembled WGS sequence"/>
</dbReference>
<feature type="region of interest" description="Disordered" evidence="1">
    <location>
        <begin position="81"/>
        <end position="108"/>
    </location>
</feature>
<feature type="transmembrane region" description="Helical" evidence="2">
    <location>
        <begin position="317"/>
        <end position="340"/>
    </location>
</feature>
<dbReference type="GeneID" id="63808578"/>
<feature type="transmembrane region" description="Helical" evidence="2">
    <location>
        <begin position="239"/>
        <end position="259"/>
    </location>
</feature>
<keyword evidence="2" id="KW-0472">Membrane</keyword>
<dbReference type="AlphaFoldDB" id="A0A1Y1VZ27"/>
<accession>A0A1Y1VZ27</accession>
<proteinExistence type="predicted"/>
<comment type="caution">
    <text evidence="3">The sequence shown here is derived from an EMBL/GenBank/DDBJ whole genome shotgun (WGS) entry which is preliminary data.</text>
</comment>
<evidence type="ECO:0000313" key="4">
    <source>
        <dbReference type="Proteomes" id="UP000193922"/>
    </source>
</evidence>
<dbReference type="EMBL" id="MCFD01000015">
    <property type="protein sequence ID" value="ORX66527.1"/>
    <property type="molecule type" value="Genomic_DNA"/>
</dbReference>
<protein>
    <submittedName>
        <fullName evidence="3">Uncharacterized protein</fullName>
    </submittedName>
</protein>
<keyword evidence="2" id="KW-1133">Transmembrane helix</keyword>
<keyword evidence="4" id="KW-1185">Reference proteome</keyword>
<evidence type="ECO:0000256" key="2">
    <source>
        <dbReference type="SAM" id="Phobius"/>
    </source>
</evidence>
<reference evidence="3 4" key="1">
    <citation type="submission" date="2016-07" db="EMBL/GenBank/DDBJ databases">
        <title>Pervasive Adenine N6-methylation of Active Genes in Fungi.</title>
        <authorList>
            <consortium name="DOE Joint Genome Institute"/>
            <person name="Mondo S.J."/>
            <person name="Dannebaum R.O."/>
            <person name="Kuo R.C."/>
            <person name="Labutti K."/>
            <person name="Haridas S."/>
            <person name="Kuo A."/>
            <person name="Salamov A."/>
            <person name="Ahrendt S.R."/>
            <person name="Lipzen A."/>
            <person name="Sullivan W."/>
            <person name="Andreopoulos W.B."/>
            <person name="Clum A."/>
            <person name="Lindquist E."/>
            <person name="Daum C."/>
            <person name="Ramamoorthy G.K."/>
            <person name="Gryganskyi A."/>
            <person name="Culley D."/>
            <person name="Magnuson J.K."/>
            <person name="James T.Y."/>
            <person name="O'Malley M.A."/>
            <person name="Stajich J.E."/>
            <person name="Spatafora J.W."/>
            <person name="Visel A."/>
            <person name="Grigoriev I.V."/>
        </authorList>
    </citation>
    <scope>NUCLEOTIDE SEQUENCE [LARGE SCALE GENOMIC DNA]</scope>
    <source>
        <strain evidence="3 4">ATCC 12442</strain>
    </source>
</reference>
<feature type="transmembrane region" description="Helical" evidence="2">
    <location>
        <begin position="152"/>
        <end position="177"/>
    </location>
</feature>
<organism evidence="3 4">
    <name type="scientific">Linderina pennispora</name>
    <dbReference type="NCBI Taxonomy" id="61395"/>
    <lineage>
        <taxon>Eukaryota</taxon>
        <taxon>Fungi</taxon>
        <taxon>Fungi incertae sedis</taxon>
        <taxon>Zoopagomycota</taxon>
        <taxon>Kickxellomycotina</taxon>
        <taxon>Kickxellomycetes</taxon>
        <taxon>Kickxellales</taxon>
        <taxon>Kickxellaceae</taxon>
        <taxon>Linderina</taxon>
    </lineage>
</organism>
<sequence>MFSESNMAATQCSWYRTTHTGSTSLRISHGSLLLLPLALYTNNDRWLIPCRQDTTHTNRLQSAPCKCRNDDWPIFIAKSTPSPGWGGTQRKPLSHRPEQECNVPPGLNTTRNGDGCPSDCSYSSLFRFSLSRLLLQQTSNKKQTHPPPMLRGFLLALVFFLLALQVISSLFETGLYAAEKIYFDQNDLTYTKGWLYYFKWVVKCLSLGVALVLLVGSLCSCCCGGPKNSGSGGRRFPRALGFFSLVLTALWAVVVAFQVRNNDKTNVMSIVSTSIQAQKFVYPLGDGFSLKNDCSAYPFTSIDHGTTACKLLLAESAVAIACLGLWALTLIFSFFLCCTVSHTQKKNVQQVAWAQPQQNY</sequence>
<evidence type="ECO:0000313" key="3">
    <source>
        <dbReference type="EMBL" id="ORX66527.1"/>
    </source>
</evidence>
<feature type="transmembrane region" description="Helical" evidence="2">
    <location>
        <begin position="197"/>
        <end position="218"/>
    </location>
</feature>
<dbReference type="OrthoDB" id="5570839at2759"/>
<evidence type="ECO:0000256" key="1">
    <source>
        <dbReference type="SAM" id="MobiDB-lite"/>
    </source>
</evidence>
<gene>
    <name evidence="3" type="ORF">DL89DRAFT_64579</name>
</gene>
<name>A0A1Y1VZ27_9FUNG</name>